<evidence type="ECO:0000256" key="1">
    <source>
        <dbReference type="ARBA" id="ARBA00022723"/>
    </source>
</evidence>
<protein>
    <submittedName>
        <fullName evidence="5">PKD domain-containing protein</fullName>
    </submittedName>
</protein>
<evidence type="ECO:0000313" key="6">
    <source>
        <dbReference type="Proteomes" id="UP000302218"/>
    </source>
</evidence>
<dbReference type="InterPro" id="IPR008972">
    <property type="entry name" value="Cupredoxin"/>
</dbReference>
<evidence type="ECO:0000256" key="3">
    <source>
        <dbReference type="SAM" id="MobiDB-lite"/>
    </source>
</evidence>
<feature type="compositionally biased region" description="Gly residues" evidence="3">
    <location>
        <begin position="34"/>
        <end position="44"/>
    </location>
</feature>
<evidence type="ECO:0000259" key="4">
    <source>
        <dbReference type="Pfam" id="PF00127"/>
    </source>
</evidence>
<keyword evidence="1" id="KW-0479">Metal-binding</keyword>
<dbReference type="EMBL" id="CP040330">
    <property type="protein sequence ID" value="QCS40901.1"/>
    <property type="molecule type" value="Genomic_DNA"/>
</dbReference>
<dbReference type="PROSITE" id="PS51318">
    <property type="entry name" value="TAT"/>
    <property type="match status" value="1"/>
</dbReference>
<dbReference type="GeneID" id="40263713"/>
<reference evidence="6" key="1">
    <citation type="submission" date="2019-05" db="EMBL/GenBank/DDBJ databases">
        <title>Genome sequence and methylation pattern of the halophilic Archaeon Natrinema versiforme BOL5-4.</title>
        <authorList>
            <person name="DasSarma P."/>
            <person name="Anton B.P."/>
            <person name="DasSarma S.L."/>
            <person name="Martinez F.L."/>
            <person name="Guzman D."/>
            <person name="Roberts R.J."/>
            <person name="DasSarma S."/>
        </authorList>
    </citation>
    <scope>NUCLEOTIDE SEQUENCE [LARGE SCALE GENOMIC DNA]</scope>
    <source>
        <strain evidence="6">BOL5-4</strain>
    </source>
</reference>
<dbReference type="Proteomes" id="UP000302218">
    <property type="component" value="Chromosome"/>
</dbReference>
<dbReference type="Gene3D" id="2.60.40.420">
    <property type="entry name" value="Cupredoxins - blue copper proteins"/>
    <property type="match status" value="1"/>
</dbReference>
<dbReference type="InterPro" id="IPR006311">
    <property type="entry name" value="TAT_signal"/>
</dbReference>
<sequence length="156" mass="16859">MARDNPVSRRTALKLTGAAASTALIAGCSSDDGNGNGNGNGGGASEYEAEPEDEIHFEATTGDWTGIKPSEIEGSSNPTLILEEGETYYIGWTEGNNTEHNIEIWDENDEVVEEYETEEVSEPDDDQILEVTATSDMVAYVCDPHSSQMHGEIQVE</sequence>
<dbReference type="KEGG" id="nvr:FEJ81_00540"/>
<feature type="region of interest" description="Disordered" evidence="3">
    <location>
        <begin position="27"/>
        <end position="51"/>
    </location>
</feature>
<accession>A0A4V1FXA0</accession>
<dbReference type="InterPro" id="IPR000923">
    <property type="entry name" value="BlueCu_1"/>
</dbReference>
<dbReference type="Pfam" id="PF00127">
    <property type="entry name" value="Copper-bind"/>
    <property type="match status" value="1"/>
</dbReference>
<evidence type="ECO:0000256" key="2">
    <source>
        <dbReference type="ARBA" id="ARBA00023008"/>
    </source>
</evidence>
<evidence type="ECO:0000313" key="5">
    <source>
        <dbReference type="EMBL" id="QCS40901.1"/>
    </source>
</evidence>
<dbReference type="AlphaFoldDB" id="A0A4V1FXA0"/>
<dbReference type="RefSeq" id="WP_138243428.1">
    <property type="nucleotide sequence ID" value="NZ_CP040330.1"/>
</dbReference>
<dbReference type="GO" id="GO:0005507">
    <property type="term" value="F:copper ion binding"/>
    <property type="evidence" value="ECO:0007669"/>
    <property type="project" value="InterPro"/>
</dbReference>
<gene>
    <name evidence="5" type="ORF">FEJ81_00540</name>
</gene>
<proteinExistence type="predicted"/>
<name>A0A4V1FXA0_9EURY</name>
<keyword evidence="2" id="KW-0186">Copper</keyword>
<feature type="domain" description="Blue (type 1) copper" evidence="4">
    <location>
        <begin position="90"/>
        <end position="156"/>
    </location>
</feature>
<dbReference type="GO" id="GO:0009055">
    <property type="term" value="F:electron transfer activity"/>
    <property type="evidence" value="ECO:0007669"/>
    <property type="project" value="InterPro"/>
</dbReference>
<organism evidence="5 6">
    <name type="scientific">Natrinema versiforme</name>
    <dbReference type="NCBI Taxonomy" id="88724"/>
    <lineage>
        <taxon>Archaea</taxon>
        <taxon>Methanobacteriati</taxon>
        <taxon>Methanobacteriota</taxon>
        <taxon>Stenosarchaea group</taxon>
        <taxon>Halobacteria</taxon>
        <taxon>Halobacteriales</taxon>
        <taxon>Natrialbaceae</taxon>
        <taxon>Natrinema</taxon>
    </lineage>
</organism>
<dbReference type="OrthoDB" id="6744at2157"/>
<dbReference type="PROSITE" id="PS51257">
    <property type="entry name" value="PROKAR_LIPOPROTEIN"/>
    <property type="match status" value="1"/>
</dbReference>